<evidence type="ECO:0000313" key="1">
    <source>
        <dbReference type="EMBL" id="GJE07999.1"/>
    </source>
</evidence>
<gene>
    <name evidence="1" type="ORF">AOPFMNJM_3331</name>
</gene>
<dbReference type="EMBL" id="BPQR01000058">
    <property type="protein sequence ID" value="GJE07999.1"/>
    <property type="molecule type" value="Genomic_DNA"/>
</dbReference>
<dbReference type="Proteomes" id="UP001055102">
    <property type="component" value="Unassembled WGS sequence"/>
</dbReference>
<evidence type="ECO:0000313" key="2">
    <source>
        <dbReference type="Proteomes" id="UP001055102"/>
    </source>
</evidence>
<dbReference type="PROSITE" id="PS51257">
    <property type="entry name" value="PROKAR_LIPOPROTEIN"/>
    <property type="match status" value="1"/>
</dbReference>
<comment type="caution">
    <text evidence="1">The sequence shown here is derived from an EMBL/GenBank/DDBJ whole genome shotgun (WGS) entry which is preliminary data.</text>
</comment>
<dbReference type="RefSeq" id="WP_238277431.1">
    <property type="nucleotide sequence ID" value="NZ_BPQR01000058.1"/>
</dbReference>
<reference evidence="1" key="2">
    <citation type="submission" date="2021-08" db="EMBL/GenBank/DDBJ databases">
        <authorList>
            <person name="Tani A."/>
            <person name="Ola A."/>
            <person name="Ogura Y."/>
            <person name="Katsura K."/>
            <person name="Hayashi T."/>
        </authorList>
    </citation>
    <scope>NUCLEOTIDE SEQUENCE</scope>
    <source>
        <strain evidence="1">LMG 23639</strain>
    </source>
</reference>
<keyword evidence="2" id="KW-1185">Reference proteome</keyword>
<accession>A0ABQ4SZM9</accession>
<name>A0ABQ4SZM9_9HYPH</name>
<reference evidence="1" key="1">
    <citation type="journal article" date="2021" name="Front. Microbiol.">
        <title>Comprehensive Comparative Genomics and Phenotyping of Methylobacterium Species.</title>
        <authorList>
            <person name="Alessa O."/>
            <person name="Ogura Y."/>
            <person name="Fujitani Y."/>
            <person name="Takami H."/>
            <person name="Hayashi T."/>
            <person name="Sahin N."/>
            <person name="Tani A."/>
        </authorList>
    </citation>
    <scope>NUCLEOTIDE SEQUENCE</scope>
    <source>
        <strain evidence="1">LMG 23639</strain>
    </source>
</reference>
<proteinExistence type="predicted"/>
<protein>
    <recommendedName>
        <fullName evidence="3">Lipoprotein</fullName>
    </recommendedName>
</protein>
<sequence length="170" mass="18782">MKHWITKFAVATFILTVGGCGGWLGSKIQNKGYPLSIIERVNLTPVVKPGEAIMLAQHADRKDQCDVVVKRVIRTSSGQRMPVKQTFEEDFGPLGGDKYLLPIPTDPAATLGPAVMYSKAYSWCSWLDYIQPSEAESWTLNFSFAEDTVREDPPETFARIGVKSASVGKK</sequence>
<organism evidence="1 2">
    <name type="scientific">Methylobacterium jeotgali</name>
    <dbReference type="NCBI Taxonomy" id="381630"/>
    <lineage>
        <taxon>Bacteria</taxon>
        <taxon>Pseudomonadati</taxon>
        <taxon>Pseudomonadota</taxon>
        <taxon>Alphaproteobacteria</taxon>
        <taxon>Hyphomicrobiales</taxon>
        <taxon>Methylobacteriaceae</taxon>
        <taxon>Methylobacterium</taxon>
    </lineage>
</organism>
<evidence type="ECO:0008006" key="3">
    <source>
        <dbReference type="Google" id="ProtNLM"/>
    </source>
</evidence>